<evidence type="ECO:0000313" key="4">
    <source>
        <dbReference type="Proteomes" id="UP000828390"/>
    </source>
</evidence>
<reference evidence="3" key="1">
    <citation type="journal article" date="2019" name="bioRxiv">
        <title>The Genome of the Zebra Mussel, Dreissena polymorpha: A Resource for Invasive Species Research.</title>
        <authorList>
            <person name="McCartney M.A."/>
            <person name="Auch B."/>
            <person name="Kono T."/>
            <person name="Mallez S."/>
            <person name="Zhang Y."/>
            <person name="Obille A."/>
            <person name="Becker A."/>
            <person name="Abrahante J.E."/>
            <person name="Garbe J."/>
            <person name="Badalamenti J.P."/>
            <person name="Herman A."/>
            <person name="Mangelson H."/>
            <person name="Liachko I."/>
            <person name="Sullivan S."/>
            <person name="Sone E.D."/>
            <person name="Koren S."/>
            <person name="Silverstein K.A.T."/>
            <person name="Beckman K.B."/>
            <person name="Gohl D.M."/>
        </authorList>
    </citation>
    <scope>NUCLEOTIDE SEQUENCE</scope>
    <source>
        <strain evidence="3">Duluth1</strain>
        <tissue evidence="3">Whole animal</tissue>
    </source>
</reference>
<feature type="coiled-coil region" evidence="1">
    <location>
        <begin position="248"/>
        <end position="275"/>
    </location>
</feature>
<feature type="transmembrane region" description="Helical" evidence="2">
    <location>
        <begin position="175"/>
        <end position="206"/>
    </location>
</feature>
<comment type="caution">
    <text evidence="3">The sequence shown here is derived from an EMBL/GenBank/DDBJ whole genome shotgun (WGS) entry which is preliminary data.</text>
</comment>
<accession>A0A9D4EHV4</accession>
<keyword evidence="2" id="KW-0812">Transmembrane</keyword>
<dbReference type="Proteomes" id="UP000828390">
    <property type="component" value="Unassembled WGS sequence"/>
</dbReference>
<keyword evidence="2" id="KW-1133">Transmembrane helix</keyword>
<dbReference type="OrthoDB" id="6133338at2759"/>
<keyword evidence="2" id="KW-0472">Membrane</keyword>
<evidence type="ECO:0000256" key="1">
    <source>
        <dbReference type="SAM" id="Coils"/>
    </source>
</evidence>
<name>A0A9D4EHV4_DREPO</name>
<proteinExistence type="predicted"/>
<gene>
    <name evidence="3" type="ORF">DPMN_157322</name>
</gene>
<dbReference type="SUPFAM" id="SSF58100">
    <property type="entry name" value="Bacterial hemolysins"/>
    <property type="match status" value="1"/>
</dbReference>
<reference evidence="3" key="2">
    <citation type="submission" date="2020-11" db="EMBL/GenBank/DDBJ databases">
        <authorList>
            <person name="McCartney M.A."/>
            <person name="Auch B."/>
            <person name="Kono T."/>
            <person name="Mallez S."/>
            <person name="Becker A."/>
            <person name="Gohl D.M."/>
            <person name="Silverstein K.A.T."/>
            <person name="Koren S."/>
            <person name="Bechman K.B."/>
            <person name="Herman A."/>
            <person name="Abrahante J.E."/>
            <person name="Garbe J."/>
        </authorList>
    </citation>
    <scope>NUCLEOTIDE SEQUENCE</scope>
    <source>
        <strain evidence="3">Duluth1</strain>
        <tissue evidence="3">Whole animal</tissue>
    </source>
</reference>
<keyword evidence="4" id="KW-1185">Reference proteome</keyword>
<sequence length="356" mass="38791">MSLEVSTMRSSLTTFSSLLNLDPDIQTSVDKMVSQGRECLNSYESTITKEGGAILVQKELILAAKSAGDVNVQRMQSALDGITVKMRAVRDASLALQTDVHSNIESCRGRKQTHETTIATDQLTLNAIRVEIQGINTKIATFEADIVSMDNDAGTLENRAGDIDRARRRKKERGFWGAVTTIAGIGLAPFTGGLSLGLAAVGGVYAGKNFEDADSCRQAARDLRAIAQTRRSDAQRLREQNAAAAGRTSALELEIQGLQSKKAQLESTILALQQMTFGLTNLVKYIDIALNVFQTMDTTFKDVSLHSDSFPIIQNALKRHPDRFADRAQTMLEELQGKWSNMEVVLVANGARAILT</sequence>
<dbReference type="Gene3D" id="1.20.1170.10">
    <property type="match status" value="1"/>
</dbReference>
<dbReference type="EMBL" id="JAIWYP010000008">
    <property type="protein sequence ID" value="KAH3779519.1"/>
    <property type="molecule type" value="Genomic_DNA"/>
</dbReference>
<evidence type="ECO:0000256" key="2">
    <source>
        <dbReference type="SAM" id="Phobius"/>
    </source>
</evidence>
<evidence type="ECO:0000313" key="3">
    <source>
        <dbReference type="EMBL" id="KAH3779519.1"/>
    </source>
</evidence>
<keyword evidence="1" id="KW-0175">Coiled coil</keyword>
<protein>
    <submittedName>
        <fullName evidence="3">Uncharacterized protein</fullName>
    </submittedName>
</protein>
<organism evidence="3 4">
    <name type="scientific">Dreissena polymorpha</name>
    <name type="common">Zebra mussel</name>
    <name type="synonym">Mytilus polymorpha</name>
    <dbReference type="NCBI Taxonomy" id="45954"/>
    <lineage>
        <taxon>Eukaryota</taxon>
        <taxon>Metazoa</taxon>
        <taxon>Spiralia</taxon>
        <taxon>Lophotrochozoa</taxon>
        <taxon>Mollusca</taxon>
        <taxon>Bivalvia</taxon>
        <taxon>Autobranchia</taxon>
        <taxon>Heteroconchia</taxon>
        <taxon>Euheterodonta</taxon>
        <taxon>Imparidentia</taxon>
        <taxon>Neoheterodontei</taxon>
        <taxon>Myida</taxon>
        <taxon>Dreissenoidea</taxon>
        <taxon>Dreissenidae</taxon>
        <taxon>Dreissena</taxon>
    </lineage>
</organism>
<dbReference type="AlphaFoldDB" id="A0A9D4EHV4"/>